<organism evidence="1 2">
    <name type="scientific">Lentisphaera profundi</name>
    <dbReference type="NCBI Taxonomy" id="1658616"/>
    <lineage>
        <taxon>Bacteria</taxon>
        <taxon>Pseudomonadati</taxon>
        <taxon>Lentisphaerota</taxon>
        <taxon>Lentisphaeria</taxon>
        <taxon>Lentisphaerales</taxon>
        <taxon>Lentisphaeraceae</taxon>
        <taxon>Lentisphaera</taxon>
    </lineage>
</organism>
<evidence type="ECO:0000313" key="2">
    <source>
        <dbReference type="Proteomes" id="UP001214250"/>
    </source>
</evidence>
<proteinExistence type="predicted"/>
<dbReference type="InterPro" id="IPR006311">
    <property type="entry name" value="TAT_signal"/>
</dbReference>
<dbReference type="PROSITE" id="PS51318">
    <property type="entry name" value="TAT"/>
    <property type="match status" value="1"/>
</dbReference>
<protein>
    <submittedName>
        <fullName evidence="1">DUF1552 domain-containing protein</fullName>
    </submittedName>
</protein>
<dbReference type="RefSeq" id="WP_274152328.1">
    <property type="nucleotide sequence ID" value="NZ_CP117812.1"/>
</dbReference>
<dbReference type="Proteomes" id="UP001214250">
    <property type="component" value="Chromosome 2"/>
</dbReference>
<accession>A0ABY7VY82</accession>
<sequence>MSHSSSINRRSLIKAAGLGALLPMFESSAYAKSLKPPKRVIFIGYGYGHYDQGWFPNNVSQKWHCNSQEKVKKLELSSSLQALAQYKNDVSLISNLSPIHARWPHAGCDTFLTCANPDSNPLRPFTNTVSVDQVIAKEVGKYTRISSMQINGRTGNYDGWGRGASMSCNESGEFLNGLNTLGDIYRRSFGDPELTVSERRKQLSKHRSLLVLSNGGTKSLAKVISKEDKERLSQFTDSLRSIEKRIQKDMAWADKPYPKTNFQIPSGSLNEEEKIKTCFDLITEIFRTDLTRVISYRMSSIGLLQQMGHQQNTHAMSHWAKNSQDLQCQIDRDKKLAELLAYLIRQLKNTKEIDGSSLLDNTLIFFGTGIRVHHVVKNIPMIMAGGGGIGMKQGKHYSFKENVTPLGNLWLSTIKHFGIDAQQFGDSNNELHNIFKAV</sequence>
<dbReference type="EMBL" id="CP117812">
    <property type="protein sequence ID" value="WDE97751.1"/>
    <property type="molecule type" value="Genomic_DNA"/>
</dbReference>
<evidence type="ECO:0000313" key="1">
    <source>
        <dbReference type="EMBL" id="WDE97751.1"/>
    </source>
</evidence>
<reference evidence="1 2" key="1">
    <citation type="submission" date="2023-02" db="EMBL/GenBank/DDBJ databases">
        <title>Genome sequence of Lentisphaera profundi SAORIC-696.</title>
        <authorList>
            <person name="Kim e."/>
            <person name="Cho J.-C."/>
            <person name="Choi A."/>
            <person name="Kang I."/>
        </authorList>
    </citation>
    <scope>NUCLEOTIDE SEQUENCE [LARGE SCALE GENOMIC DNA]</scope>
    <source>
        <strain evidence="1 2">SAORIC-696</strain>
    </source>
</reference>
<dbReference type="Pfam" id="PF07586">
    <property type="entry name" value="HXXSHH"/>
    <property type="match status" value="1"/>
</dbReference>
<dbReference type="InterPro" id="IPR011447">
    <property type="entry name" value="DUF1552"/>
</dbReference>
<name>A0ABY7VY82_9BACT</name>
<gene>
    <name evidence="1" type="ORF">PQO03_18150</name>
</gene>
<keyword evidence="2" id="KW-1185">Reference proteome</keyword>